<dbReference type="RefSeq" id="WP_379522454.1">
    <property type="nucleotide sequence ID" value="NZ_JBHSPA010000088.1"/>
</dbReference>
<evidence type="ECO:0000313" key="3">
    <source>
        <dbReference type="Proteomes" id="UP001596058"/>
    </source>
</evidence>
<protein>
    <submittedName>
        <fullName evidence="2">Uncharacterized protein</fullName>
    </submittedName>
</protein>
<dbReference type="EMBL" id="JBHSPA010000088">
    <property type="protein sequence ID" value="MFC5833029.1"/>
    <property type="molecule type" value="Genomic_DNA"/>
</dbReference>
<organism evidence="2 3">
    <name type="scientific">Nonomuraea insulae</name>
    <dbReference type="NCBI Taxonomy" id="1616787"/>
    <lineage>
        <taxon>Bacteria</taxon>
        <taxon>Bacillati</taxon>
        <taxon>Actinomycetota</taxon>
        <taxon>Actinomycetes</taxon>
        <taxon>Streptosporangiales</taxon>
        <taxon>Streptosporangiaceae</taxon>
        <taxon>Nonomuraea</taxon>
    </lineage>
</organism>
<evidence type="ECO:0000256" key="1">
    <source>
        <dbReference type="SAM" id="Phobius"/>
    </source>
</evidence>
<evidence type="ECO:0000313" key="2">
    <source>
        <dbReference type="EMBL" id="MFC5833029.1"/>
    </source>
</evidence>
<keyword evidence="1" id="KW-0812">Transmembrane</keyword>
<gene>
    <name evidence="2" type="ORF">ACFPZ3_55055</name>
</gene>
<comment type="caution">
    <text evidence="2">The sequence shown here is derived from an EMBL/GenBank/DDBJ whole genome shotgun (WGS) entry which is preliminary data.</text>
</comment>
<keyword evidence="3" id="KW-1185">Reference proteome</keyword>
<keyword evidence="1" id="KW-1133">Transmembrane helix</keyword>
<proteinExistence type="predicted"/>
<dbReference type="Proteomes" id="UP001596058">
    <property type="component" value="Unassembled WGS sequence"/>
</dbReference>
<accession>A0ABW1D528</accession>
<reference evidence="3" key="1">
    <citation type="journal article" date="2019" name="Int. J. Syst. Evol. Microbiol.">
        <title>The Global Catalogue of Microorganisms (GCM) 10K type strain sequencing project: providing services to taxonomists for standard genome sequencing and annotation.</title>
        <authorList>
            <consortium name="The Broad Institute Genomics Platform"/>
            <consortium name="The Broad Institute Genome Sequencing Center for Infectious Disease"/>
            <person name="Wu L."/>
            <person name="Ma J."/>
        </authorList>
    </citation>
    <scope>NUCLEOTIDE SEQUENCE [LARGE SCALE GENOMIC DNA]</scope>
    <source>
        <strain evidence="3">CCUG 53903</strain>
    </source>
</reference>
<keyword evidence="1" id="KW-0472">Membrane</keyword>
<sequence length="77" mass="8796">MNPLRRPRLWVRIAAIIALTVALWLLLIPRTALYYVDDAGHPYDISALYSWGTTEQSIIGALRLPRSTTSDHQFVLF</sequence>
<feature type="transmembrane region" description="Helical" evidence="1">
    <location>
        <begin position="9"/>
        <end position="28"/>
    </location>
</feature>
<name>A0ABW1D528_9ACTN</name>